<feature type="transmembrane region" description="Helical" evidence="1">
    <location>
        <begin position="5"/>
        <end position="24"/>
    </location>
</feature>
<evidence type="ECO:0000259" key="2">
    <source>
        <dbReference type="Pfam" id="PF18925"/>
    </source>
</evidence>
<name>L0G0Z6_ECHVK</name>
<proteinExistence type="predicted"/>
<sequence length="274" mass="31007">MKRLLGLLVVVMVLVLILVFITNPALISKIWLYLVGFIGYIVALAEKGFQSLKEAFSKEEKPKDEKSKEEAVAPKPVSAVKSAEPNIAEVSQLSEKIEQLEGRLKDTTAQGESLGGGTVTVLRYIDDGETTLGLLFLRNKFFAYTLEDTFRTEKIKHQTRIPAGKYTLDFNKQLTPKTEDYRDRMPWFDFHLEIKEVPNFSHIYIHIGNNHQHTSGCILIADGVSAGLPRAITQSALAYKRFYKIVHGLLQSNEQVTIQIHNEDWFEKSKIAVL</sequence>
<gene>
    <name evidence="3" type="ordered locus">Echvi_3664</name>
</gene>
<dbReference type="Proteomes" id="UP000010796">
    <property type="component" value="Chromosome"/>
</dbReference>
<evidence type="ECO:0000313" key="4">
    <source>
        <dbReference type="Proteomes" id="UP000010796"/>
    </source>
</evidence>
<feature type="domain" description="DUF5675" evidence="2">
    <location>
        <begin position="121"/>
        <end position="247"/>
    </location>
</feature>
<dbReference type="HOGENOM" id="CLU_1040997_0_0_10"/>
<protein>
    <recommendedName>
        <fullName evidence="2">DUF5675 domain-containing protein</fullName>
    </recommendedName>
</protein>
<evidence type="ECO:0000313" key="3">
    <source>
        <dbReference type="EMBL" id="AGA79879.1"/>
    </source>
</evidence>
<keyword evidence="1" id="KW-0472">Membrane</keyword>
<evidence type="ECO:0000256" key="1">
    <source>
        <dbReference type="SAM" id="Phobius"/>
    </source>
</evidence>
<dbReference type="KEGG" id="evi:Echvi_3664"/>
<accession>L0G0Z6</accession>
<dbReference type="EMBL" id="CP003346">
    <property type="protein sequence ID" value="AGA79879.1"/>
    <property type="molecule type" value="Genomic_DNA"/>
</dbReference>
<dbReference type="STRING" id="926556.Echvi_3664"/>
<dbReference type="Pfam" id="PF18925">
    <property type="entry name" value="DUF5675"/>
    <property type="match status" value="1"/>
</dbReference>
<reference evidence="4" key="1">
    <citation type="submission" date="2012-02" db="EMBL/GenBank/DDBJ databases">
        <title>The complete genome of Echinicola vietnamensis DSM 17526.</title>
        <authorList>
            <person name="Lucas S."/>
            <person name="Copeland A."/>
            <person name="Lapidus A."/>
            <person name="Glavina del Rio T."/>
            <person name="Dalin E."/>
            <person name="Tice H."/>
            <person name="Bruce D."/>
            <person name="Goodwin L."/>
            <person name="Pitluck S."/>
            <person name="Peters L."/>
            <person name="Ovchinnikova G."/>
            <person name="Teshima H."/>
            <person name="Kyrpides N."/>
            <person name="Mavromatis K."/>
            <person name="Ivanova N."/>
            <person name="Brettin T."/>
            <person name="Detter J.C."/>
            <person name="Han C."/>
            <person name="Larimer F."/>
            <person name="Land M."/>
            <person name="Hauser L."/>
            <person name="Markowitz V."/>
            <person name="Cheng J.-F."/>
            <person name="Hugenholtz P."/>
            <person name="Woyke T."/>
            <person name="Wu D."/>
            <person name="Brambilla E."/>
            <person name="Klenk H.-P."/>
            <person name="Eisen J.A."/>
        </authorList>
    </citation>
    <scope>NUCLEOTIDE SEQUENCE [LARGE SCALE GENOMIC DNA]</scope>
    <source>
        <strain evidence="4">DSM 17526 / LMG 23754 / KMM 6221</strain>
    </source>
</reference>
<keyword evidence="1" id="KW-0812">Transmembrane</keyword>
<keyword evidence="4" id="KW-1185">Reference proteome</keyword>
<organism evidence="3 4">
    <name type="scientific">Echinicola vietnamensis (strain DSM 17526 / LMG 23754 / KMM 6221)</name>
    <dbReference type="NCBI Taxonomy" id="926556"/>
    <lineage>
        <taxon>Bacteria</taxon>
        <taxon>Pseudomonadati</taxon>
        <taxon>Bacteroidota</taxon>
        <taxon>Cytophagia</taxon>
        <taxon>Cytophagales</taxon>
        <taxon>Cyclobacteriaceae</taxon>
        <taxon>Echinicola</taxon>
    </lineage>
</organism>
<keyword evidence="1" id="KW-1133">Transmembrane helix</keyword>
<dbReference type="eggNOG" id="ENOG5032UUQ">
    <property type="taxonomic scope" value="Bacteria"/>
</dbReference>
<dbReference type="RefSeq" id="WP_015267424.1">
    <property type="nucleotide sequence ID" value="NC_019904.1"/>
</dbReference>
<dbReference type="InterPro" id="IPR043732">
    <property type="entry name" value="DUF5675"/>
</dbReference>
<dbReference type="AlphaFoldDB" id="L0G0Z6"/>